<gene>
    <name evidence="8" type="ORF">LH706_13975</name>
    <name evidence="4" type="ORF">PSS4_v1_40014</name>
    <name evidence="3" type="ORF">RSP824_13155</name>
    <name evidence="5" type="ORF">RUN1985_v1_270053</name>
    <name evidence="7" type="ORF">RUN215_v1_520054</name>
    <name evidence="6" type="ORF">TO10_v1_730035</name>
</gene>
<name>A0A0K1ZMJ8_RALSL</name>
<dbReference type="EMBL" id="LN899827">
    <property type="protein sequence ID" value="CUV46917.1"/>
    <property type="molecule type" value="Genomic_DNA"/>
</dbReference>
<keyword evidence="1" id="KW-1133">Transmembrane helix</keyword>
<evidence type="ECO:0000313" key="3">
    <source>
        <dbReference type="EMBL" id="AYA47338.1"/>
    </source>
</evidence>
<dbReference type="InterPro" id="IPR009936">
    <property type="entry name" value="DUF1468"/>
</dbReference>
<dbReference type="EMBL" id="LN899820">
    <property type="protein sequence ID" value="CUV55688.1"/>
    <property type="molecule type" value="Genomic_DNA"/>
</dbReference>
<dbReference type="EMBL" id="CP085043">
    <property type="protein sequence ID" value="UZF14126.1"/>
    <property type="molecule type" value="Genomic_DNA"/>
</dbReference>
<evidence type="ECO:0000259" key="2">
    <source>
        <dbReference type="Pfam" id="PF07331"/>
    </source>
</evidence>
<reference evidence="3" key="2">
    <citation type="submission" date="2018-01" db="EMBL/GenBank/DDBJ databases">
        <title>Ralstonia pseudosolanacearum P824 infects blueberry.</title>
        <authorList>
            <person name="Bocsanczy A.M."/>
            <person name="Norman D.J."/>
        </authorList>
    </citation>
    <scope>NUCLEOTIDE SEQUENCE</scope>
    <source>
        <strain evidence="3">P824</strain>
    </source>
</reference>
<accession>A0A0K1ZMJ8</accession>
<organism evidence="4">
    <name type="scientific">Ralstonia solanacearum</name>
    <name type="common">Pseudomonas solanacearum</name>
    <dbReference type="NCBI Taxonomy" id="305"/>
    <lineage>
        <taxon>Bacteria</taxon>
        <taxon>Pseudomonadati</taxon>
        <taxon>Pseudomonadota</taxon>
        <taxon>Betaproteobacteria</taxon>
        <taxon>Burkholderiales</taxon>
        <taxon>Burkholderiaceae</taxon>
        <taxon>Ralstonia</taxon>
        <taxon>Ralstonia solanacearum species complex</taxon>
    </lineage>
</organism>
<feature type="domain" description="DUF1468" evidence="2">
    <location>
        <begin position="19"/>
        <end position="153"/>
    </location>
</feature>
<feature type="transmembrane region" description="Helical" evidence="1">
    <location>
        <begin position="49"/>
        <end position="67"/>
    </location>
</feature>
<evidence type="ECO:0000313" key="6">
    <source>
        <dbReference type="EMBL" id="CUV46917.1"/>
    </source>
</evidence>
<evidence type="ECO:0000313" key="7">
    <source>
        <dbReference type="EMBL" id="CUV55688.1"/>
    </source>
</evidence>
<dbReference type="EMBL" id="CP025741">
    <property type="protein sequence ID" value="AYA47338.1"/>
    <property type="molecule type" value="Genomic_DNA"/>
</dbReference>
<reference evidence="9" key="3">
    <citation type="submission" date="2018-01" db="EMBL/GenBank/DDBJ databases">
        <title>Raltonia solanacearum P824 infects blueberry.</title>
        <authorList>
            <person name="Bocsanczy A.M."/>
            <person name="Norman D.J."/>
        </authorList>
    </citation>
    <scope>NUCLEOTIDE SEQUENCE [LARGE SCALE GENOMIC DNA]</scope>
    <source>
        <strain evidence="9">P824</strain>
    </source>
</reference>
<dbReference type="AlphaFoldDB" id="A0A0K1ZMJ8"/>
<evidence type="ECO:0000313" key="8">
    <source>
        <dbReference type="EMBL" id="UZF14126.1"/>
    </source>
</evidence>
<keyword evidence="1 4" id="KW-0812">Transmembrane</keyword>
<feature type="transmembrane region" description="Helical" evidence="1">
    <location>
        <begin position="128"/>
        <end position="148"/>
    </location>
</feature>
<keyword evidence="1" id="KW-0472">Membrane</keyword>
<reference evidence="8" key="4">
    <citation type="submission" date="2021-10" db="EMBL/GenBank/DDBJ databases">
        <title>Complete genome sequences of five Ralstonia solancearum strains isolated from sunflower.</title>
        <authorList>
            <person name="She X."/>
            <person name="He Z."/>
        </authorList>
    </citation>
    <scope>NUCLEOTIDE SEQUENCE</scope>
    <source>
        <strain evidence="8">RS638</strain>
    </source>
</reference>
<dbReference type="Proteomes" id="UP000262427">
    <property type="component" value="Chromosome CM"/>
</dbReference>
<feature type="transmembrane region" description="Helical" evidence="1">
    <location>
        <begin position="87"/>
        <end position="116"/>
    </location>
</feature>
<sequence length="161" mass="17285">MPTDPLRPPVIRSHQDFASGILFIIAGAAFAILARSYRMGTASNMGPGYFPFWLGVVLALLGAVVMARSLSRKGVADRIPRWDVKTLLWILGSVVLFGLLLQPLGLVLSLVVLVLVSSMASHEFTWKGAAGTAVVMVLMSLAAFVYGLKLQFPVWPAFIGG</sequence>
<evidence type="ECO:0000313" key="4">
    <source>
        <dbReference type="EMBL" id="CUV16162.1"/>
    </source>
</evidence>
<evidence type="ECO:0000313" key="9">
    <source>
        <dbReference type="Proteomes" id="UP000262427"/>
    </source>
</evidence>
<protein>
    <submittedName>
        <fullName evidence="4">Putative transmembrane protein</fullName>
    </submittedName>
    <submittedName>
        <fullName evidence="3">Tripartite tricarboxylate transporter TctB family protein</fullName>
    </submittedName>
</protein>
<dbReference type="EMBL" id="LN899824">
    <property type="protein sequence ID" value="CUV28657.1"/>
    <property type="molecule type" value="Genomic_DNA"/>
</dbReference>
<evidence type="ECO:0000313" key="5">
    <source>
        <dbReference type="EMBL" id="CUV28657.1"/>
    </source>
</evidence>
<proteinExistence type="predicted"/>
<dbReference type="PATRIC" id="fig|305.108.peg.137"/>
<feature type="transmembrane region" description="Helical" evidence="1">
    <location>
        <begin position="17"/>
        <end position="37"/>
    </location>
</feature>
<dbReference type="EMBL" id="LN899821">
    <property type="protein sequence ID" value="CUV16162.1"/>
    <property type="molecule type" value="Genomic_DNA"/>
</dbReference>
<dbReference type="Pfam" id="PF07331">
    <property type="entry name" value="TctB"/>
    <property type="match status" value="1"/>
</dbReference>
<evidence type="ECO:0000256" key="1">
    <source>
        <dbReference type="SAM" id="Phobius"/>
    </source>
</evidence>
<reference evidence="4" key="1">
    <citation type="submission" date="2015-10" db="EMBL/GenBank/DDBJ databases">
        <authorList>
            <person name="Gilbert D.G."/>
        </authorList>
    </citation>
    <scope>NUCLEOTIDE SEQUENCE</scope>
    <source>
        <strain evidence="4">Phyl III-seqv23</strain>
    </source>
</reference>